<feature type="compositionally biased region" description="Polar residues" evidence="1">
    <location>
        <begin position="190"/>
        <end position="202"/>
    </location>
</feature>
<evidence type="ECO:0000313" key="3">
    <source>
        <dbReference type="EMBL" id="KAJ6392525.1"/>
    </source>
</evidence>
<comment type="caution">
    <text evidence="3">The sequence shown here is derived from an EMBL/GenBank/DDBJ whole genome shotgun (WGS) entry which is preliminary data.</text>
</comment>
<gene>
    <name evidence="3" type="ORF">OIU84_029087</name>
</gene>
<dbReference type="InterPro" id="IPR036691">
    <property type="entry name" value="Endo/exonu/phosph_ase_sf"/>
</dbReference>
<evidence type="ECO:0000259" key="2">
    <source>
        <dbReference type="Pfam" id="PF03372"/>
    </source>
</evidence>
<dbReference type="SUPFAM" id="SSF56219">
    <property type="entry name" value="DNase I-like"/>
    <property type="match status" value="1"/>
</dbReference>
<dbReference type="Pfam" id="PF03372">
    <property type="entry name" value="Exo_endo_phos"/>
    <property type="match status" value="1"/>
</dbReference>
<keyword evidence="4" id="KW-1185">Reference proteome</keyword>
<dbReference type="Gene3D" id="3.60.10.10">
    <property type="entry name" value="Endonuclease/exonuclease/phosphatase"/>
    <property type="match status" value="1"/>
</dbReference>
<reference evidence="3" key="2">
    <citation type="journal article" date="2023" name="Int. J. Mol. Sci.">
        <title>De Novo Assembly and Annotation of 11 Diverse Shrub Willow (Salix) Genomes Reveals Novel Gene Organization in Sex-Linked Regions.</title>
        <authorList>
            <person name="Hyden B."/>
            <person name="Feng K."/>
            <person name="Yates T.B."/>
            <person name="Jawdy S."/>
            <person name="Cereghino C."/>
            <person name="Smart L.B."/>
            <person name="Muchero W."/>
        </authorList>
    </citation>
    <scope>NUCLEOTIDE SEQUENCE</scope>
    <source>
        <tissue evidence="3">Shoot tip</tissue>
    </source>
</reference>
<evidence type="ECO:0000313" key="4">
    <source>
        <dbReference type="Proteomes" id="UP001162972"/>
    </source>
</evidence>
<dbReference type="PANTHER" id="PTHR35218:SF9">
    <property type="entry name" value="ENDONUCLEASE_EXONUCLEASE_PHOSPHATASE DOMAIN-CONTAINING PROTEIN"/>
    <property type="match status" value="1"/>
</dbReference>
<dbReference type="InterPro" id="IPR005135">
    <property type="entry name" value="Endo/exonuclease/phosphatase"/>
</dbReference>
<feature type="region of interest" description="Disordered" evidence="1">
    <location>
        <begin position="180"/>
        <end position="220"/>
    </location>
</feature>
<feature type="domain" description="Endonuclease/exonuclease/phosphatase" evidence="2">
    <location>
        <begin position="7"/>
        <end position="152"/>
    </location>
</feature>
<accession>A0AAD6NPK6</accession>
<reference evidence="3" key="1">
    <citation type="submission" date="2022-10" db="EMBL/GenBank/DDBJ databases">
        <authorList>
            <person name="Hyden B.L."/>
            <person name="Feng K."/>
            <person name="Yates T."/>
            <person name="Jawdy S."/>
            <person name="Smart L.B."/>
            <person name="Muchero W."/>
        </authorList>
    </citation>
    <scope>NUCLEOTIDE SEQUENCE</scope>
    <source>
        <tissue evidence="3">Shoot tip</tissue>
    </source>
</reference>
<dbReference type="EMBL" id="JAPFFJ010000807">
    <property type="protein sequence ID" value="KAJ6392525.1"/>
    <property type="molecule type" value="Genomic_DNA"/>
</dbReference>
<dbReference type="GO" id="GO:0003824">
    <property type="term" value="F:catalytic activity"/>
    <property type="evidence" value="ECO:0007669"/>
    <property type="project" value="InterPro"/>
</dbReference>
<proteinExistence type="predicted"/>
<dbReference type="Proteomes" id="UP001162972">
    <property type="component" value="Unassembled WGS sequence"/>
</dbReference>
<protein>
    <recommendedName>
        <fullName evidence="2">Endonuclease/exonuclease/phosphatase domain-containing protein</fullName>
    </recommendedName>
</protein>
<name>A0AAD6NPK6_9ROSI</name>
<dbReference type="PANTHER" id="PTHR35218">
    <property type="entry name" value="RNASE H DOMAIN-CONTAINING PROTEIN"/>
    <property type="match status" value="1"/>
</dbReference>
<sequence>MVNIGCWNTWGLNAPKKHLSAKSWIRTQNLAIAGFLETRIAHQNLSNIESNLNPSSWEFLSNCNPLSSCRILLGWDPHQFSLTCINSSDQWITCKACNLVDNTQYILTFVYGLNTPGGRQLLWDYIKQPDLHLNQAWVLMGDFNAILKPDDRVGGDNSWAGHMDDFCNAITHAGLLQPPYTGMKKPHADSPSQASENKSLSQAIPHPSYQQHLRPRDIGS</sequence>
<evidence type="ECO:0000256" key="1">
    <source>
        <dbReference type="SAM" id="MobiDB-lite"/>
    </source>
</evidence>
<organism evidence="3 4">
    <name type="scientific">Salix udensis</name>
    <dbReference type="NCBI Taxonomy" id="889485"/>
    <lineage>
        <taxon>Eukaryota</taxon>
        <taxon>Viridiplantae</taxon>
        <taxon>Streptophyta</taxon>
        <taxon>Embryophyta</taxon>
        <taxon>Tracheophyta</taxon>
        <taxon>Spermatophyta</taxon>
        <taxon>Magnoliopsida</taxon>
        <taxon>eudicotyledons</taxon>
        <taxon>Gunneridae</taxon>
        <taxon>Pentapetalae</taxon>
        <taxon>rosids</taxon>
        <taxon>fabids</taxon>
        <taxon>Malpighiales</taxon>
        <taxon>Salicaceae</taxon>
        <taxon>Saliceae</taxon>
        <taxon>Salix</taxon>
    </lineage>
</organism>
<dbReference type="AlphaFoldDB" id="A0AAD6NPK6"/>